<dbReference type="eggNOG" id="ENOG5033C5F">
    <property type="taxonomic scope" value="Bacteria"/>
</dbReference>
<evidence type="ECO:0008006" key="5">
    <source>
        <dbReference type="Google" id="ProtNLM"/>
    </source>
</evidence>
<dbReference type="HOGENOM" id="CLU_056543_1_0_11"/>
<proteinExistence type="predicted"/>
<dbReference type="KEGG" id="sbh:SBI_05423"/>
<keyword evidence="4" id="KW-1185">Reference proteome</keyword>
<dbReference type="Pfam" id="PF19136">
    <property type="entry name" value="DUF5819"/>
    <property type="match status" value="1"/>
</dbReference>
<dbReference type="AlphaFoldDB" id="D7C8Z2"/>
<sequence>MAEMGQIAKEGDKGEEGERGEQGEQGEEGRHEEGETRAGSPLSLPSQLVVAVGLAVTVAAVAVHLGMAFLNVSPPNTVSKQHSEAIDDYIYPEFERNWKLFAPNPLQQNIAVQVRAEIRTPEGGTATTGWRDLSAQDGAAIRHNPLPSHTQQNQLRRAWDFYLLSHDAQERPNGLRGQLSAQYLRRLAILRLGLKQDGGTVQRIQLRSVTRQLAAPAWSEEKIDTRPIRRELPWWPVTDADLPEAKRQ</sequence>
<gene>
    <name evidence="3" type="ordered locus">SBI_05423</name>
</gene>
<protein>
    <recommendedName>
        <fullName evidence="5">Collagen-like protein</fullName>
    </recommendedName>
</protein>
<dbReference type="RefSeq" id="WP_014178007.1">
    <property type="nucleotide sequence ID" value="NC_016582.1"/>
</dbReference>
<keyword evidence="2" id="KW-0812">Transmembrane</keyword>
<name>D7C8Z2_STRBB</name>
<feature type="transmembrane region" description="Helical" evidence="2">
    <location>
        <begin position="48"/>
        <end position="70"/>
    </location>
</feature>
<dbReference type="PATRIC" id="fig|749414.3.peg.5600"/>
<organism evidence="3 4">
    <name type="scientific">Streptomyces bingchenggensis (strain BCW-1)</name>
    <dbReference type="NCBI Taxonomy" id="749414"/>
    <lineage>
        <taxon>Bacteria</taxon>
        <taxon>Bacillati</taxon>
        <taxon>Actinomycetota</taxon>
        <taxon>Actinomycetes</taxon>
        <taxon>Kitasatosporales</taxon>
        <taxon>Streptomycetaceae</taxon>
        <taxon>Streptomyces</taxon>
    </lineage>
</organism>
<dbReference type="STRING" id="749414.SBI_05423"/>
<evidence type="ECO:0000256" key="2">
    <source>
        <dbReference type="SAM" id="Phobius"/>
    </source>
</evidence>
<feature type="compositionally biased region" description="Basic and acidic residues" evidence="1">
    <location>
        <begin position="9"/>
        <end position="36"/>
    </location>
</feature>
<dbReference type="InterPro" id="IPR043857">
    <property type="entry name" value="DUF5819"/>
</dbReference>
<dbReference type="EMBL" id="CP002047">
    <property type="protein sequence ID" value="ADI08543.1"/>
    <property type="molecule type" value="Genomic_DNA"/>
</dbReference>
<evidence type="ECO:0000313" key="4">
    <source>
        <dbReference type="Proteomes" id="UP000000377"/>
    </source>
</evidence>
<accession>D7C8Z2</accession>
<evidence type="ECO:0000313" key="3">
    <source>
        <dbReference type="EMBL" id="ADI08543.1"/>
    </source>
</evidence>
<dbReference type="Proteomes" id="UP000000377">
    <property type="component" value="Chromosome"/>
</dbReference>
<feature type="region of interest" description="Disordered" evidence="1">
    <location>
        <begin position="1"/>
        <end position="41"/>
    </location>
</feature>
<evidence type="ECO:0000256" key="1">
    <source>
        <dbReference type="SAM" id="MobiDB-lite"/>
    </source>
</evidence>
<keyword evidence="2" id="KW-0472">Membrane</keyword>
<keyword evidence="2" id="KW-1133">Transmembrane helix</keyword>
<reference evidence="3 4" key="1">
    <citation type="journal article" date="2010" name="J. Bacteriol.">
        <title>Genome sequence of the milbemycin-producing bacterium Streptomyces bingchenggensis.</title>
        <authorList>
            <person name="Wang X.J."/>
            <person name="Yan Y.J."/>
            <person name="Zhang B."/>
            <person name="An J."/>
            <person name="Wang J.J."/>
            <person name="Tian J."/>
            <person name="Jiang L."/>
            <person name="Chen Y.H."/>
            <person name="Huang S.X."/>
            <person name="Yin M."/>
            <person name="Zhang J."/>
            <person name="Gao A.L."/>
            <person name="Liu C.X."/>
            <person name="Zhu Z.X."/>
            <person name="Xiang W.S."/>
        </authorList>
    </citation>
    <scope>NUCLEOTIDE SEQUENCE [LARGE SCALE GENOMIC DNA]</scope>
    <source>
        <strain evidence="3 4">BCW-1</strain>
    </source>
</reference>